<gene>
    <name evidence="1" type="ORF">DM298_04295</name>
</gene>
<proteinExistence type="predicted"/>
<name>A0A5B8ECZ6_LACAM</name>
<dbReference type="EMBL" id="CP029754">
    <property type="protein sequence ID" value="QDD70182.1"/>
    <property type="molecule type" value="Genomic_DNA"/>
</dbReference>
<evidence type="ECO:0000313" key="1">
    <source>
        <dbReference type="EMBL" id="QDD70182.1"/>
    </source>
</evidence>
<organism evidence="1 2">
    <name type="scientific">Lactobacillus amylovorus</name>
    <dbReference type="NCBI Taxonomy" id="1604"/>
    <lineage>
        <taxon>Bacteria</taxon>
        <taxon>Bacillati</taxon>
        <taxon>Bacillota</taxon>
        <taxon>Bacilli</taxon>
        <taxon>Lactobacillales</taxon>
        <taxon>Lactobacillaceae</taxon>
        <taxon>Lactobacillus</taxon>
    </lineage>
</organism>
<reference evidence="1 2" key="1">
    <citation type="submission" date="2018-06" db="EMBL/GenBank/DDBJ databases">
        <title>Complete genome sequnece of Lactobacillus amylovorus PMRA3.</title>
        <authorList>
            <person name="Nam Y.-D."/>
            <person name="Chung W.-H."/>
            <person name="Park Y.S."/>
            <person name="Kang J."/>
        </authorList>
    </citation>
    <scope>NUCLEOTIDE SEQUENCE [LARGE SCALE GENOMIC DNA]</scope>
    <source>
        <strain evidence="1 2">PMRA3</strain>
    </source>
</reference>
<sequence length="98" mass="11373">MKDNVINAVFDFTHRINDDGNYRVSFEFRADTKDIDISIATKQYRSVIDILIENHKVSAYMHGQGVVNGQQIASLIWLLNEVDLFVNKVDQMLDKEKR</sequence>
<dbReference type="AlphaFoldDB" id="A0A5B8ECZ6"/>
<protein>
    <submittedName>
        <fullName evidence="1">Uncharacterized protein</fullName>
    </submittedName>
</protein>
<evidence type="ECO:0000313" key="2">
    <source>
        <dbReference type="Proteomes" id="UP000312326"/>
    </source>
</evidence>
<dbReference type="RefSeq" id="WP_139962214.1">
    <property type="nucleotide sequence ID" value="NZ_CP029754.1"/>
</dbReference>
<dbReference type="Proteomes" id="UP000312326">
    <property type="component" value="Chromosome"/>
</dbReference>
<accession>A0A5B8ECZ6</accession>